<reference evidence="5" key="1">
    <citation type="journal article" date="2021" name="PeerJ">
        <title>Extensive microbial diversity within the chicken gut microbiome revealed by metagenomics and culture.</title>
        <authorList>
            <person name="Gilroy R."/>
            <person name="Ravi A."/>
            <person name="Getino M."/>
            <person name="Pursley I."/>
            <person name="Horton D.L."/>
            <person name="Alikhan N.F."/>
            <person name="Baker D."/>
            <person name="Gharbi K."/>
            <person name="Hall N."/>
            <person name="Watson M."/>
            <person name="Adriaenssens E.M."/>
            <person name="Foster-Nyarko E."/>
            <person name="Jarju S."/>
            <person name="Secka A."/>
            <person name="Antonio M."/>
            <person name="Oren A."/>
            <person name="Chaudhuri R.R."/>
            <person name="La Ragione R."/>
            <person name="Hildebrand F."/>
            <person name="Pallen M.J."/>
        </authorList>
    </citation>
    <scope>NUCLEOTIDE SEQUENCE</scope>
    <source>
        <strain evidence="5">ChiBcec1-1630</strain>
    </source>
</reference>
<reference evidence="5" key="2">
    <citation type="submission" date="2021-04" db="EMBL/GenBank/DDBJ databases">
        <authorList>
            <person name="Gilroy R."/>
        </authorList>
    </citation>
    <scope>NUCLEOTIDE SEQUENCE</scope>
    <source>
        <strain evidence="5">ChiBcec1-1630</strain>
    </source>
</reference>
<comment type="caution">
    <text evidence="5">The sequence shown here is derived from an EMBL/GenBank/DDBJ whole genome shotgun (WGS) entry which is preliminary data.</text>
</comment>
<dbReference type="AlphaFoldDB" id="A0A9D2QK78"/>
<name>A0A9D2QK78_9FIRM</name>
<evidence type="ECO:0000259" key="4">
    <source>
        <dbReference type="PROSITE" id="PS01124"/>
    </source>
</evidence>
<dbReference type="Gene3D" id="1.10.10.60">
    <property type="entry name" value="Homeodomain-like"/>
    <property type="match status" value="2"/>
</dbReference>
<keyword evidence="1" id="KW-0805">Transcription regulation</keyword>
<organism evidence="5 6">
    <name type="scientific">Candidatus Eisenbergiella intestinigallinarum</name>
    <dbReference type="NCBI Taxonomy" id="2838549"/>
    <lineage>
        <taxon>Bacteria</taxon>
        <taxon>Bacillati</taxon>
        <taxon>Bacillota</taxon>
        <taxon>Clostridia</taxon>
        <taxon>Lachnospirales</taxon>
        <taxon>Lachnospiraceae</taxon>
        <taxon>Eisenbergiella</taxon>
    </lineage>
</organism>
<feature type="domain" description="HTH araC/xylS-type" evidence="4">
    <location>
        <begin position="13"/>
        <end position="111"/>
    </location>
</feature>
<dbReference type="PROSITE" id="PS01124">
    <property type="entry name" value="HTH_ARAC_FAMILY_2"/>
    <property type="match status" value="1"/>
</dbReference>
<dbReference type="GO" id="GO:0043565">
    <property type="term" value="F:sequence-specific DNA binding"/>
    <property type="evidence" value="ECO:0007669"/>
    <property type="project" value="InterPro"/>
</dbReference>
<evidence type="ECO:0000256" key="3">
    <source>
        <dbReference type="ARBA" id="ARBA00023163"/>
    </source>
</evidence>
<dbReference type="GO" id="GO:0003700">
    <property type="term" value="F:DNA-binding transcription factor activity"/>
    <property type="evidence" value="ECO:0007669"/>
    <property type="project" value="InterPro"/>
</dbReference>
<dbReference type="Pfam" id="PF12833">
    <property type="entry name" value="HTH_18"/>
    <property type="match status" value="1"/>
</dbReference>
<dbReference type="InterPro" id="IPR018060">
    <property type="entry name" value="HTH_AraC"/>
</dbReference>
<dbReference type="InterPro" id="IPR020449">
    <property type="entry name" value="Tscrpt_reg_AraC-type_HTH"/>
</dbReference>
<sequence length="144" mass="16820">MYEWEKQIQVMVDEIDECLKNHGDEELTLRVLSRKLGYSEFHTTRKFREITGMSFRDYLRGRKLAFALKEVRDSEKSLLEIGMDYGFSSNEAFTRAFRKSYGVTPSQYRKNPKPVVLRTKISPFDRYFLGLGEIGMVKSADGIK</sequence>
<evidence type="ECO:0000313" key="5">
    <source>
        <dbReference type="EMBL" id="HJC89011.1"/>
    </source>
</evidence>
<evidence type="ECO:0000313" key="6">
    <source>
        <dbReference type="Proteomes" id="UP000823922"/>
    </source>
</evidence>
<dbReference type="SMART" id="SM00342">
    <property type="entry name" value="HTH_ARAC"/>
    <property type="match status" value="1"/>
</dbReference>
<evidence type="ECO:0000256" key="1">
    <source>
        <dbReference type="ARBA" id="ARBA00023015"/>
    </source>
</evidence>
<dbReference type="InterPro" id="IPR018062">
    <property type="entry name" value="HTH_AraC-typ_CS"/>
</dbReference>
<dbReference type="InterPro" id="IPR009057">
    <property type="entry name" value="Homeodomain-like_sf"/>
</dbReference>
<dbReference type="EMBL" id="DWVS01000346">
    <property type="protein sequence ID" value="HJC89011.1"/>
    <property type="molecule type" value="Genomic_DNA"/>
</dbReference>
<dbReference type="PROSITE" id="PS00041">
    <property type="entry name" value="HTH_ARAC_FAMILY_1"/>
    <property type="match status" value="1"/>
</dbReference>
<protein>
    <submittedName>
        <fullName evidence="5">Helix-turn-helix transcriptional regulator</fullName>
    </submittedName>
</protein>
<dbReference type="Proteomes" id="UP000823922">
    <property type="component" value="Unassembled WGS sequence"/>
</dbReference>
<dbReference type="PRINTS" id="PR00032">
    <property type="entry name" value="HTHARAC"/>
</dbReference>
<feature type="non-terminal residue" evidence="5">
    <location>
        <position position="144"/>
    </location>
</feature>
<proteinExistence type="predicted"/>
<evidence type="ECO:0000256" key="2">
    <source>
        <dbReference type="ARBA" id="ARBA00023125"/>
    </source>
</evidence>
<dbReference type="InterPro" id="IPR050959">
    <property type="entry name" value="MarA-like"/>
</dbReference>
<dbReference type="SUPFAM" id="SSF46689">
    <property type="entry name" value="Homeodomain-like"/>
    <property type="match status" value="2"/>
</dbReference>
<gene>
    <name evidence="5" type="ORF">H9926_13480</name>
</gene>
<keyword evidence="3" id="KW-0804">Transcription</keyword>
<dbReference type="PANTHER" id="PTHR47504">
    <property type="entry name" value="RIGHT ORIGIN-BINDING PROTEIN"/>
    <property type="match status" value="1"/>
</dbReference>
<dbReference type="PANTHER" id="PTHR47504:SF6">
    <property type="entry name" value="ARAC-FAMILY TRANSCRIPTIONAL REGULATOR"/>
    <property type="match status" value="1"/>
</dbReference>
<accession>A0A9D2QK78</accession>
<keyword evidence="2" id="KW-0238">DNA-binding</keyword>